<dbReference type="InterPro" id="IPR011948">
    <property type="entry name" value="Dullard_phosphatase"/>
</dbReference>
<sequence length="452" mass="50769">MSFVFSLLCCLDNDTHKPESQSTIRERKAIQKELAGIQKAQTHNRHRSGSPAGKLHDGYNGLKTAKRAEIDEEDDDEVKDNETEVNVNVHRESDGNNDSEDDRNKNSVDTAFTASNEEDNNKTAEDNKNSNDHDNSNDNNTSNNNNNHNNDKHTSTKESRGTNMATGSDEDVNYIGNTTDEEKISSEKTRTHNLPDIAAIDSRTSEETNGLTKNASKRTTTNEDSTSDNDSLSYNADEYSQGYEQNDNTEHFIDLTLLQEGQSHAPGFDTLLPPIEKKFADRKCLVLDLDETLVHSSFKYLNIADFVLPVDIDNQVQNVYVSKRPGVDEFLKIVGDLYEVIVFTASVSRYGNPLMDILDPHKYIHHRLFRDSCYVYEGNYVKNLSQIGRPLGDIIILDNSPASYIFHPQHAIPISSWFSDSHDSELLNIIPLLEDLSKKSVLDVGKILDVAI</sequence>
<keyword evidence="2" id="KW-0449">Lipoprotein</keyword>
<dbReference type="Pfam" id="PF03031">
    <property type="entry name" value="NIF"/>
    <property type="match status" value="1"/>
</dbReference>
<dbReference type="PANTHER" id="PTHR12210">
    <property type="entry name" value="DULLARD PROTEIN PHOSPHATASE"/>
    <property type="match status" value="1"/>
</dbReference>
<protein>
    <recommendedName>
        <fullName evidence="4">FCP1 homology domain-containing protein</fullName>
    </recommendedName>
</protein>
<dbReference type="GO" id="GO:1904262">
    <property type="term" value="P:negative regulation of TORC1 signaling"/>
    <property type="evidence" value="ECO:0007669"/>
    <property type="project" value="UniProtKB-ARBA"/>
</dbReference>
<evidence type="ECO:0000313" key="5">
    <source>
        <dbReference type="EMBL" id="CCE65848.1"/>
    </source>
</evidence>
<dbReference type="GeneID" id="11532162"/>
<keyword evidence="1" id="KW-0378">Hydrolase</keyword>
<dbReference type="SMART" id="SM00577">
    <property type="entry name" value="CPDc"/>
    <property type="match status" value="1"/>
</dbReference>
<proteinExistence type="predicted"/>
<dbReference type="STRING" id="1071381.G8C120"/>
<dbReference type="InterPro" id="IPR004274">
    <property type="entry name" value="FCP1_dom"/>
</dbReference>
<feature type="compositionally biased region" description="Basic and acidic residues" evidence="3">
    <location>
        <begin position="180"/>
        <end position="190"/>
    </location>
</feature>
<dbReference type="GO" id="GO:0034605">
    <property type="term" value="P:cellular response to heat"/>
    <property type="evidence" value="ECO:0007669"/>
    <property type="project" value="UniProtKB-ARBA"/>
</dbReference>
<feature type="region of interest" description="Disordered" evidence="3">
    <location>
        <begin position="37"/>
        <end position="235"/>
    </location>
</feature>
<dbReference type="InterPro" id="IPR023214">
    <property type="entry name" value="HAD_sf"/>
</dbReference>
<dbReference type="KEGG" id="tpf:TPHA_0N00670"/>
<dbReference type="Gene3D" id="3.40.50.1000">
    <property type="entry name" value="HAD superfamily/HAD-like"/>
    <property type="match status" value="1"/>
</dbReference>
<gene>
    <name evidence="5" type="primary">TPHA0N00670</name>
    <name evidence="5" type="ordered locus">TPHA_0N00670</name>
</gene>
<dbReference type="GO" id="GO:0009651">
    <property type="term" value="P:response to salt stress"/>
    <property type="evidence" value="ECO:0007669"/>
    <property type="project" value="UniProtKB-ARBA"/>
</dbReference>
<accession>G8C120</accession>
<dbReference type="GO" id="GO:0045944">
    <property type="term" value="P:positive regulation of transcription by RNA polymerase II"/>
    <property type="evidence" value="ECO:0007669"/>
    <property type="project" value="UniProtKB-ARBA"/>
</dbReference>
<dbReference type="InterPro" id="IPR036412">
    <property type="entry name" value="HAD-like_sf"/>
</dbReference>
<evidence type="ECO:0000256" key="1">
    <source>
        <dbReference type="ARBA" id="ARBA00022912"/>
    </source>
</evidence>
<organism evidence="5 6">
    <name type="scientific">Tetrapisispora phaffii (strain ATCC 24235 / CBS 4417 / NBRC 1672 / NRRL Y-8282 / UCD 70-5)</name>
    <name type="common">Yeast</name>
    <name type="synonym">Fabospora phaffii</name>
    <dbReference type="NCBI Taxonomy" id="1071381"/>
    <lineage>
        <taxon>Eukaryota</taxon>
        <taxon>Fungi</taxon>
        <taxon>Dikarya</taxon>
        <taxon>Ascomycota</taxon>
        <taxon>Saccharomycotina</taxon>
        <taxon>Saccharomycetes</taxon>
        <taxon>Saccharomycetales</taxon>
        <taxon>Saccharomycetaceae</taxon>
        <taxon>Tetrapisispora</taxon>
    </lineage>
</organism>
<feature type="compositionally biased region" description="Polar residues" evidence="3">
    <location>
        <begin position="207"/>
        <end position="218"/>
    </location>
</feature>
<dbReference type="eggNOG" id="KOG1605">
    <property type="taxonomic scope" value="Eukaryota"/>
</dbReference>
<feature type="compositionally biased region" description="Basic and acidic residues" evidence="3">
    <location>
        <begin position="119"/>
        <end position="136"/>
    </location>
</feature>
<dbReference type="GO" id="GO:0004721">
    <property type="term" value="F:phosphoprotein phosphatase activity"/>
    <property type="evidence" value="ECO:0007669"/>
    <property type="project" value="UniProtKB-KW"/>
</dbReference>
<feature type="compositionally biased region" description="Acidic residues" evidence="3">
    <location>
        <begin position="70"/>
        <end position="79"/>
    </location>
</feature>
<keyword evidence="1" id="KW-0904">Protein phosphatase</keyword>
<feature type="compositionally biased region" description="Low complexity" evidence="3">
    <location>
        <begin position="137"/>
        <end position="148"/>
    </location>
</feature>
<evidence type="ECO:0000256" key="2">
    <source>
        <dbReference type="ARBA" id="ARBA00023139"/>
    </source>
</evidence>
<dbReference type="HOGENOM" id="CLU_020262_1_1_1"/>
<dbReference type="FunFam" id="3.40.50.1000:FF:000043">
    <property type="entry name" value="General stress response phosphoprotein phosphatase Psr1/2"/>
    <property type="match status" value="1"/>
</dbReference>
<dbReference type="GO" id="GO:0034198">
    <property type="term" value="P:cellular response to amino acid starvation"/>
    <property type="evidence" value="ECO:0007669"/>
    <property type="project" value="UniProtKB-ARBA"/>
</dbReference>
<evidence type="ECO:0000313" key="6">
    <source>
        <dbReference type="Proteomes" id="UP000005666"/>
    </source>
</evidence>
<dbReference type="RefSeq" id="XP_003688282.1">
    <property type="nucleotide sequence ID" value="XM_003688234.1"/>
</dbReference>
<dbReference type="InterPro" id="IPR050365">
    <property type="entry name" value="TIM50"/>
</dbReference>
<feature type="compositionally biased region" description="Basic and acidic residues" evidence="3">
    <location>
        <begin position="149"/>
        <end position="160"/>
    </location>
</feature>
<reference evidence="5 6" key="1">
    <citation type="journal article" date="2011" name="Proc. Natl. Acad. Sci. U.S.A.">
        <title>Evolutionary erosion of yeast sex chromosomes by mating-type switching accidents.</title>
        <authorList>
            <person name="Gordon J.L."/>
            <person name="Armisen D."/>
            <person name="Proux-Wera E."/>
            <person name="Oheigeartaigh S.S."/>
            <person name="Byrne K.P."/>
            <person name="Wolfe K.H."/>
        </authorList>
    </citation>
    <scope>NUCLEOTIDE SEQUENCE [LARGE SCALE GENOMIC DNA]</scope>
    <source>
        <strain evidence="6">ATCC 24235 / CBS 4417 / NBRC 1672 / NRRL Y-8282 / UCD 70-5</strain>
    </source>
</reference>
<name>G8C120_TETPH</name>
<dbReference type="AlphaFoldDB" id="G8C120"/>
<evidence type="ECO:0000256" key="3">
    <source>
        <dbReference type="SAM" id="MobiDB-lite"/>
    </source>
</evidence>
<dbReference type="PROSITE" id="PS50969">
    <property type="entry name" value="FCP1"/>
    <property type="match status" value="1"/>
</dbReference>
<feature type="domain" description="FCP1 homology" evidence="4">
    <location>
        <begin position="278"/>
        <end position="436"/>
    </location>
</feature>
<dbReference type="CDD" id="cd07521">
    <property type="entry name" value="HAD_FCP1-like"/>
    <property type="match status" value="1"/>
</dbReference>
<dbReference type="OMA" id="NADEYSQ"/>
<keyword evidence="2" id="KW-0564">Palmitate</keyword>
<dbReference type="EMBL" id="HE612869">
    <property type="protein sequence ID" value="CCE65848.1"/>
    <property type="molecule type" value="Genomic_DNA"/>
</dbReference>
<dbReference type="Proteomes" id="UP000005666">
    <property type="component" value="Chromosome 14"/>
</dbReference>
<feature type="compositionally biased region" description="Low complexity" evidence="3">
    <location>
        <begin position="222"/>
        <end position="233"/>
    </location>
</feature>
<dbReference type="OrthoDB" id="277011at2759"/>
<keyword evidence="6" id="KW-1185">Reference proteome</keyword>
<dbReference type="NCBIfam" id="TIGR02251">
    <property type="entry name" value="HIF-SF_euk"/>
    <property type="match status" value="1"/>
</dbReference>
<evidence type="ECO:0000259" key="4">
    <source>
        <dbReference type="PROSITE" id="PS50969"/>
    </source>
</evidence>
<dbReference type="SUPFAM" id="SSF56784">
    <property type="entry name" value="HAD-like"/>
    <property type="match status" value="1"/>
</dbReference>